<feature type="compositionally biased region" description="Polar residues" evidence="2">
    <location>
        <begin position="650"/>
        <end position="659"/>
    </location>
</feature>
<dbReference type="EMBL" id="JABBWM010000015">
    <property type="protein sequence ID" value="KAG2112243.1"/>
    <property type="molecule type" value="Genomic_DNA"/>
</dbReference>
<dbReference type="OrthoDB" id="276323at2759"/>
<feature type="compositionally biased region" description="Low complexity" evidence="2">
    <location>
        <begin position="710"/>
        <end position="728"/>
    </location>
</feature>
<dbReference type="RefSeq" id="XP_041295174.1">
    <property type="nucleotide sequence ID" value="XM_041443195.1"/>
</dbReference>
<evidence type="ECO:0000256" key="1">
    <source>
        <dbReference type="ARBA" id="ARBA00010954"/>
    </source>
</evidence>
<dbReference type="PANTHER" id="PTHR12832:SF11">
    <property type="entry name" value="LD23868P"/>
    <property type="match status" value="1"/>
</dbReference>
<proteinExistence type="inferred from homology"/>
<reference evidence="3" key="1">
    <citation type="journal article" date="2020" name="New Phytol.">
        <title>Comparative genomics reveals dynamic genome evolution in host specialist ectomycorrhizal fungi.</title>
        <authorList>
            <person name="Lofgren L.A."/>
            <person name="Nguyen N.H."/>
            <person name="Vilgalys R."/>
            <person name="Ruytinx J."/>
            <person name="Liao H.L."/>
            <person name="Branco S."/>
            <person name="Kuo A."/>
            <person name="LaButti K."/>
            <person name="Lipzen A."/>
            <person name="Andreopoulos W."/>
            <person name="Pangilinan J."/>
            <person name="Riley R."/>
            <person name="Hundley H."/>
            <person name="Na H."/>
            <person name="Barry K."/>
            <person name="Grigoriev I.V."/>
            <person name="Stajich J.E."/>
            <person name="Kennedy P.G."/>
        </authorList>
    </citation>
    <scope>NUCLEOTIDE SEQUENCE</scope>
    <source>
        <strain evidence="3">FC423</strain>
    </source>
</reference>
<evidence type="ECO:0000313" key="4">
    <source>
        <dbReference type="Proteomes" id="UP000823399"/>
    </source>
</evidence>
<dbReference type="Pfam" id="PF05794">
    <property type="entry name" value="Tcp11"/>
    <property type="match status" value="1"/>
</dbReference>
<organism evidence="3 4">
    <name type="scientific">Suillus discolor</name>
    <dbReference type="NCBI Taxonomy" id="1912936"/>
    <lineage>
        <taxon>Eukaryota</taxon>
        <taxon>Fungi</taxon>
        <taxon>Dikarya</taxon>
        <taxon>Basidiomycota</taxon>
        <taxon>Agaricomycotina</taxon>
        <taxon>Agaricomycetes</taxon>
        <taxon>Agaricomycetidae</taxon>
        <taxon>Boletales</taxon>
        <taxon>Suillineae</taxon>
        <taxon>Suillaceae</taxon>
        <taxon>Suillus</taxon>
    </lineage>
</organism>
<dbReference type="GeneID" id="64705454"/>
<dbReference type="GO" id="GO:0010737">
    <property type="term" value="P:protein kinase A signaling"/>
    <property type="evidence" value="ECO:0007669"/>
    <property type="project" value="TreeGrafter"/>
</dbReference>
<evidence type="ECO:0000313" key="3">
    <source>
        <dbReference type="EMBL" id="KAG2112243.1"/>
    </source>
</evidence>
<dbReference type="Proteomes" id="UP000823399">
    <property type="component" value="Unassembled WGS sequence"/>
</dbReference>
<feature type="compositionally biased region" description="Low complexity" evidence="2">
    <location>
        <begin position="629"/>
        <end position="649"/>
    </location>
</feature>
<dbReference type="InterPro" id="IPR008862">
    <property type="entry name" value="Tcp11"/>
</dbReference>
<evidence type="ECO:0000256" key="2">
    <source>
        <dbReference type="SAM" id="MobiDB-lite"/>
    </source>
</evidence>
<comment type="caution">
    <text evidence="3">The sequence shown here is derived from an EMBL/GenBank/DDBJ whole genome shotgun (WGS) entry which is preliminary data.</text>
</comment>
<dbReference type="AlphaFoldDB" id="A0A9P7FCV3"/>
<name>A0A9P7FCV3_9AGAM</name>
<feature type="region of interest" description="Disordered" evidence="2">
    <location>
        <begin position="628"/>
        <end position="664"/>
    </location>
</feature>
<feature type="compositionally biased region" description="Polar residues" evidence="2">
    <location>
        <begin position="106"/>
        <end position="116"/>
    </location>
</feature>
<gene>
    <name evidence="3" type="ORF">F5147DRAFT_79719</name>
</gene>
<keyword evidence="4" id="KW-1185">Reference proteome</keyword>
<protein>
    <submittedName>
        <fullName evidence="3">T-complex protein 11-domain-containing protein</fullName>
    </submittedName>
</protein>
<feature type="region of interest" description="Disordered" evidence="2">
    <location>
        <begin position="710"/>
        <end position="730"/>
    </location>
</feature>
<comment type="similarity">
    <text evidence="1">Belongs to the TCP11 family.</text>
</comment>
<feature type="compositionally biased region" description="Polar residues" evidence="2">
    <location>
        <begin position="27"/>
        <end position="41"/>
    </location>
</feature>
<dbReference type="PANTHER" id="PTHR12832">
    <property type="entry name" value="TESTIS-SPECIFIC PROTEIN PBS13 T-COMPLEX 11"/>
    <property type="match status" value="1"/>
</dbReference>
<feature type="region of interest" description="Disordered" evidence="2">
    <location>
        <begin position="1"/>
        <end position="128"/>
    </location>
</feature>
<accession>A0A9P7FCV3</accession>
<feature type="compositionally biased region" description="Polar residues" evidence="2">
    <location>
        <begin position="70"/>
        <end position="81"/>
    </location>
</feature>
<sequence length="789" mass="87597">MSDFAGHQLNCRKRKLKNDNEDEQISDSKSNANDDTGTSSIMILDPTYAPRQPPPSISTDQAARAVWPSEPNSPIPTLTETRANKRPRVDTHNLQSFKSHRRSAIKTPSSPLTPWRTSFRKTESRPNHLDPHCTAIDCSPLPVHPPVDLSSPHIPAMHPLINRQTLKELDLDSILRNPQLRHDLLFDAGLQFRPTSGRRKRDLSDKYWSAIAQELQTGCTCVSFDLQWKPHDLLCVCAQGPIPQVPSLTYCSPLRALTLRMPSRIRHLLTEFLEVLLFVIQPLTSICGTYANPATLQTQIEQHAAQAAHLRSLFDPELIQQELHHQLFDPSGLFIVIGQTLKSHCAPMRDRLVDAMVEAAKACAPGCGGSKADAVKAVRMCLDILELMKLDIANHQLQTLRPFLIETAGQYELKAFKGRKGAGASLDLTRKWIRTAYHHLMSSSHPIPLTLPHPSHPSNTITLNYRQLPQTQQIYLSVLRALTDLVFEPPCGPSPTPVPHSHSLQRERVSKSSIPYLPLYPETTYLDGARLLVLSGEAADATAMYMFLLLFRQLAFSDPDSNACGDPSSRVVVTDAQLASLKKEIRDISSGHLGHCFAQVKGDSDSERWAKVREDIVLQIAMRAKEARSPSTLLSSSPRPRNPESASEPGSDSQPQSRVLASAPDERMLKLAERWSDTNMRPNSPLSTLLRKRIRDVVFNQVVALTFPSASSRHSGTSTSTTSLGKSSNFTSLVPPSALSSGMEPLADEIRLLSERLSRLAHIHLGVYLPLYEQEEFSTSVFSDLESCS</sequence>